<sequence>MLSRARYNGDSQGLVHELEEGTSFDLWSLKQFSTHLVPTEFMNQLVHDDTHIVLSEEINAGLVSDQQLAIHFVLFRFQNPKEQVVSHDFEQKSTIELSHTEVHPVLSILTTQILSHS</sequence>
<evidence type="ECO:0000313" key="3">
    <source>
        <dbReference type="EMBL" id="CAL6020365.1"/>
    </source>
</evidence>
<dbReference type="EMBL" id="CAXDID020000085">
    <property type="protein sequence ID" value="CAL6020365.1"/>
    <property type="molecule type" value="Genomic_DNA"/>
</dbReference>
<dbReference type="Proteomes" id="UP001642409">
    <property type="component" value="Unassembled WGS sequence"/>
</dbReference>
<organism evidence="1">
    <name type="scientific">Hexamita inflata</name>
    <dbReference type="NCBI Taxonomy" id="28002"/>
    <lineage>
        <taxon>Eukaryota</taxon>
        <taxon>Metamonada</taxon>
        <taxon>Diplomonadida</taxon>
        <taxon>Hexamitidae</taxon>
        <taxon>Hexamitinae</taxon>
        <taxon>Hexamita</taxon>
    </lineage>
</organism>
<dbReference type="EMBL" id="CATOUU010000969">
    <property type="protein sequence ID" value="CAI9963606.1"/>
    <property type="molecule type" value="Genomic_DNA"/>
</dbReference>
<accession>A0AA86PQ33</accession>
<gene>
    <name evidence="3" type="ORF">HINF_LOCUS27395</name>
    <name evidence="1" type="ORF">HINF_LOCUS31925</name>
    <name evidence="4" type="ORF">HINF_LOCUS39693</name>
    <name evidence="2" type="ORF">HINF_LOCUS51251</name>
</gene>
<dbReference type="EMBL" id="CAXDID020000154">
    <property type="protein sequence ID" value="CAL6042647.1"/>
    <property type="molecule type" value="Genomic_DNA"/>
</dbReference>
<keyword evidence="5" id="KW-1185">Reference proteome</keyword>
<reference evidence="3 5" key="2">
    <citation type="submission" date="2024-07" db="EMBL/GenBank/DDBJ databases">
        <authorList>
            <person name="Akdeniz Z."/>
        </authorList>
    </citation>
    <scope>NUCLEOTIDE SEQUENCE [LARGE SCALE GENOMIC DNA]</scope>
</reference>
<dbReference type="EMBL" id="CATOUU010000722">
    <property type="protein sequence ID" value="CAI9944280.1"/>
    <property type="molecule type" value="Genomic_DNA"/>
</dbReference>
<evidence type="ECO:0000313" key="1">
    <source>
        <dbReference type="EMBL" id="CAI9944280.1"/>
    </source>
</evidence>
<dbReference type="AlphaFoldDB" id="A0AA86PQ33"/>
<evidence type="ECO:0000313" key="5">
    <source>
        <dbReference type="Proteomes" id="UP001642409"/>
    </source>
</evidence>
<reference evidence="1" key="1">
    <citation type="submission" date="2023-06" db="EMBL/GenBank/DDBJ databases">
        <authorList>
            <person name="Kurt Z."/>
        </authorList>
    </citation>
    <scope>NUCLEOTIDE SEQUENCE</scope>
</reference>
<name>A0AA86PQ33_9EUKA</name>
<evidence type="ECO:0000313" key="2">
    <source>
        <dbReference type="EMBL" id="CAI9963606.1"/>
    </source>
</evidence>
<proteinExistence type="predicted"/>
<comment type="caution">
    <text evidence="1">The sequence shown here is derived from an EMBL/GenBank/DDBJ whole genome shotgun (WGS) entry which is preliminary data.</text>
</comment>
<evidence type="ECO:0000313" key="4">
    <source>
        <dbReference type="EMBL" id="CAL6042647.1"/>
    </source>
</evidence>
<protein>
    <submittedName>
        <fullName evidence="3">Hypothetical_protein</fullName>
    </submittedName>
</protein>